<feature type="transmembrane region" description="Helical" evidence="8">
    <location>
        <begin position="29"/>
        <end position="47"/>
    </location>
</feature>
<evidence type="ECO:0000259" key="9">
    <source>
        <dbReference type="PROSITE" id="PS50928"/>
    </source>
</evidence>
<evidence type="ECO:0000256" key="7">
    <source>
        <dbReference type="ARBA" id="ARBA00023136"/>
    </source>
</evidence>
<comment type="similarity">
    <text evidence="2">Belongs to the binding-protein-dependent transport system permease family. CysTW subfamily.</text>
</comment>
<evidence type="ECO:0000313" key="10">
    <source>
        <dbReference type="EMBL" id="PTM59391.1"/>
    </source>
</evidence>
<dbReference type="AlphaFoldDB" id="A0A2T4ZBV5"/>
<evidence type="ECO:0000313" key="11">
    <source>
        <dbReference type="Proteomes" id="UP000241639"/>
    </source>
</evidence>
<keyword evidence="7 8" id="KW-0472">Membrane</keyword>
<dbReference type="SUPFAM" id="SSF161098">
    <property type="entry name" value="MetI-like"/>
    <property type="match status" value="1"/>
</dbReference>
<gene>
    <name evidence="10" type="ORF">C8J48_2008</name>
</gene>
<evidence type="ECO:0000256" key="8">
    <source>
        <dbReference type="RuleBase" id="RU363032"/>
    </source>
</evidence>
<dbReference type="OrthoDB" id="9793490at2"/>
<keyword evidence="4" id="KW-1003">Cell membrane</keyword>
<feature type="transmembrane region" description="Helical" evidence="8">
    <location>
        <begin position="195"/>
        <end position="213"/>
    </location>
</feature>
<feature type="transmembrane region" description="Helical" evidence="8">
    <location>
        <begin position="153"/>
        <end position="175"/>
    </location>
</feature>
<dbReference type="GO" id="GO:0048473">
    <property type="term" value="P:D-methionine transmembrane transport"/>
    <property type="evidence" value="ECO:0007669"/>
    <property type="project" value="TreeGrafter"/>
</dbReference>
<accession>A0A2T4ZBV5</accession>
<proteinExistence type="inferred from homology"/>
<evidence type="ECO:0000256" key="6">
    <source>
        <dbReference type="ARBA" id="ARBA00022989"/>
    </source>
</evidence>
<name>A0A2T4ZBV5_9BACL</name>
<sequence length="224" mass="24225">MIAAINEFLDRWGDQIGQATVETFQMTSIALAIAVAIGLPLGILLVLTRPGASLSNRWVYQILNAIINIIRSIPFIILLFFILPFTKWVVGTSIGVTGVIVPLVVYTAPYIARLMESALLEVDRGVLEAYESMGIPTHKIIWHVMVREARPSIVLGLTIATIGLIGATAMAGLVGGGGLGDLAYRFGHLRYEADVMYVTVILLILLVQGLQSIGNRLAATLKKD</sequence>
<keyword evidence="6 8" id="KW-1133">Transmembrane helix</keyword>
<dbReference type="FunFam" id="1.10.3720.10:FF:000002">
    <property type="entry name" value="D-methionine ABC transporter permease MetI"/>
    <property type="match status" value="1"/>
</dbReference>
<evidence type="ECO:0000256" key="4">
    <source>
        <dbReference type="ARBA" id="ARBA00022475"/>
    </source>
</evidence>
<feature type="transmembrane region" description="Helical" evidence="8">
    <location>
        <begin position="88"/>
        <end position="108"/>
    </location>
</feature>
<evidence type="ECO:0000256" key="5">
    <source>
        <dbReference type="ARBA" id="ARBA00022692"/>
    </source>
</evidence>
<dbReference type="InterPro" id="IPR035906">
    <property type="entry name" value="MetI-like_sf"/>
</dbReference>
<evidence type="ECO:0000256" key="3">
    <source>
        <dbReference type="ARBA" id="ARBA00022448"/>
    </source>
</evidence>
<dbReference type="Proteomes" id="UP000241639">
    <property type="component" value="Unassembled WGS sequence"/>
</dbReference>
<organism evidence="10 11">
    <name type="scientific">Desmospora activa DSM 45169</name>
    <dbReference type="NCBI Taxonomy" id="1121389"/>
    <lineage>
        <taxon>Bacteria</taxon>
        <taxon>Bacillati</taxon>
        <taxon>Bacillota</taxon>
        <taxon>Bacilli</taxon>
        <taxon>Bacillales</taxon>
        <taxon>Thermoactinomycetaceae</taxon>
        <taxon>Desmospora</taxon>
    </lineage>
</organism>
<evidence type="ECO:0000256" key="1">
    <source>
        <dbReference type="ARBA" id="ARBA00004651"/>
    </source>
</evidence>
<dbReference type="PANTHER" id="PTHR30450:SF14">
    <property type="entry name" value="TRANSPORTER, PERMEASE PROTEIN, PUTATIVE-RELATED"/>
    <property type="match status" value="1"/>
</dbReference>
<keyword evidence="5 8" id="KW-0812">Transmembrane</keyword>
<keyword evidence="3 8" id="KW-0813">Transport</keyword>
<dbReference type="InterPro" id="IPR051322">
    <property type="entry name" value="AA_ABC_Transporter_Permease"/>
</dbReference>
<protein>
    <submittedName>
        <fullName evidence="10">D-methionine transport system permease protein</fullName>
    </submittedName>
</protein>
<comment type="caution">
    <text evidence="10">The sequence shown here is derived from an EMBL/GenBank/DDBJ whole genome shotgun (WGS) entry which is preliminary data.</text>
</comment>
<feature type="transmembrane region" description="Helical" evidence="8">
    <location>
        <begin position="59"/>
        <end position="82"/>
    </location>
</feature>
<dbReference type="Pfam" id="PF00528">
    <property type="entry name" value="BPD_transp_1"/>
    <property type="match status" value="1"/>
</dbReference>
<comment type="subcellular location">
    <subcellularLocation>
        <location evidence="1 8">Cell membrane</location>
        <topology evidence="1 8">Multi-pass membrane protein</topology>
    </subcellularLocation>
</comment>
<dbReference type="PANTHER" id="PTHR30450">
    <property type="entry name" value="ABC TRANSPORTER PERMEASE"/>
    <property type="match status" value="1"/>
</dbReference>
<dbReference type="GO" id="GO:0005886">
    <property type="term" value="C:plasma membrane"/>
    <property type="evidence" value="ECO:0007669"/>
    <property type="project" value="UniProtKB-SubCell"/>
</dbReference>
<dbReference type="Gene3D" id="1.10.3720.10">
    <property type="entry name" value="MetI-like"/>
    <property type="match status" value="1"/>
</dbReference>
<feature type="domain" description="ABC transmembrane type-1" evidence="9">
    <location>
        <begin position="20"/>
        <end position="214"/>
    </location>
</feature>
<keyword evidence="11" id="KW-1185">Reference proteome</keyword>
<dbReference type="EMBL" id="PZZP01000001">
    <property type="protein sequence ID" value="PTM59391.1"/>
    <property type="molecule type" value="Genomic_DNA"/>
</dbReference>
<dbReference type="PROSITE" id="PS50928">
    <property type="entry name" value="ABC_TM1"/>
    <property type="match status" value="1"/>
</dbReference>
<reference evidence="10 11" key="1">
    <citation type="submission" date="2018-04" db="EMBL/GenBank/DDBJ databases">
        <title>Genomic Encyclopedia of Archaeal and Bacterial Type Strains, Phase II (KMG-II): from individual species to whole genera.</title>
        <authorList>
            <person name="Goeker M."/>
        </authorList>
    </citation>
    <scope>NUCLEOTIDE SEQUENCE [LARGE SCALE GENOMIC DNA]</scope>
    <source>
        <strain evidence="10 11">DSM 45169</strain>
    </source>
</reference>
<evidence type="ECO:0000256" key="2">
    <source>
        <dbReference type="ARBA" id="ARBA00007069"/>
    </source>
</evidence>
<dbReference type="RefSeq" id="WP_107726344.1">
    <property type="nucleotide sequence ID" value="NZ_PZZP01000001.1"/>
</dbReference>
<dbReference type="CDD" id="cd06261">
    <property type="entry name" value="TM_PBP2"/>
    <property type="match status" value="1"/>
</dbReference>
<dbReference type="InterPro" id="IPR000515">
    <property type="entry name" value="MetI-like"/>
</dbReference>